<feature type="chain" id="PRO_5011622402" evidence="1">
    <location>
        <begin position="25"/>
        <end position="131"/>
    </location>
</feature>
<gene>
    <name evidence="2" type="ORF">SAMN04487997_0732</name>
</gene>
<proteinExistence type="predicted"/>
<evidence type="ECO:0000313" key="3">
    <source>
        <dbReference type="Proteomes" id="UP000199420"/>
    </source>
</evidence>
<keyword evidence="1" id="KW-0732">Signal</keyword>
<dbReference type="InterPro" id="IPR030972">
    <property type="entry name" value="UrcA_uranyl"/>
</dbReference>
<accession>A0A1H6QN13</accession>
<dbReference type="NCBIfam" id="TIGR04433">
    <property type="entry name" value="UrcA_uranyl"/>
    <property type="match status" value="1"/>
</dbReference>
<dbReference type="AlphaFoldDB" id="A0A1H6QN13"/>
<name>A0A1H6QN13_9GAMM</name>
<sequence>MNAIFRSRTLCGVMTSAIMAGAFAASLCVSAAGADTQSVSRIVKYADLEISSPAGAAELYHRIDAAAATVCSYFWFRSGAAEARCINDAIANAVADVNEPALFAVYNLKNAKLRGRRSLESLPSFRIVSGR</sequence>
<reference evidence="2 3" key="1">
    <citation type="submission" date="2016-10" db="EMBL/GenBank/DDBJ databases">
        <authorList>
            <person name="de Groot N.N."/>
        </authorList>
    </citation>
    <scope>NUCLEOTIDE SEQUENCE [LARGE SCALE GENOMIC DNA]</scope>
    <source>
        <strain evidence="2 3">DSM 26515</strain>
    </source>
</reference>
<keyword evidence="3" id="KW-1185">Reference proteome</keyword>
<feature type="signal peptide" evidence="1">
    <location>
        <begin position="1"/>
        <end position="24"/>
    </location>
</feature>
<dbReference type="EMBL" id="FNYC01000001">
    <property type="protein sequence ID" value="SEI45148.1"/>
    <property type="molecule type" value="Genomic_DNA"/>
</dbReference>
<evidence type="ECO:0000313" key="2">
    <source>
        <dbReference type="EMBL" id="SEI45148.1"/>
    </source>
</evidence>
<dbReference type="Proteomes" id="UP000199420">
    <property type="component" value="Unassembled WGS sequence"/>
</dbReference>
<dbReference type="RefSeq" id="WP_091333538.1">
    <property type="nucleotide sequence ID" value="NZ_FNYC01000001.1"/>
</dbReference>
<evidence type="ECO:0000256" key="1">
    <source>
        <dbReference type="SAM" id="SignalP"/>
    </source>
</evidence>
<protein>
    <submittedName>
        <fullName evidence="2">UrcA family protein</fullName>
    </submittedName>
</protein>
<organism evidence="2 3">
    <name type="scientific">Frateuria terrea</name>
    <dbReference type="NCBI Taxonomy" id="529704"/>
    <lineage>
        <taxon>Bacteria</taxon>
        <taxon>Pseudomonadati</taxon>
        <taxon>Pseudomonadota</taxon>
        <taxon>Gammaproteobacteria</taxon>
        <taxon>Lysobacterales</taxon>
        <taxon>Rhodanobacteraceae</taxon>
        <taxon>Frateuria</taxon>
    </lineage>
</organism>